<dbReference type="PROSITE" id="PS51390">
    <property type="entry name" value="WAP"/>
    <property type="match status" value="1"/>
</dbReference>
<dbReference type="EMBL" id="VXIV02000416">
    <property type="protein sequence ID" value="KAF6038421.1"/>
    <property type="molecule type" value="Genomic_DNA"/>
</dbReference>
<feature type="signal peptide" evidence="1">
    <location>
        <begin position="1"/>
        <end position="21"/>
    </location>
</feature>
<evidence type="ECO:0000256" key="1">
    <source>
        <dbReference type="SAM" id="SignalP"/>
    </source>
</evidence>
<protein>
    <recommendedName>
        <fullName evidence="2">WAP domain-containing protein</fullName>
    </recommendedName>
</protein>
<feature type="domain" description="WAP" evidence="2">
    <location>
        <begin position="17"/>
        <end position="65"/>
    </location>
</feature>
<sequence>MKFTIFTLLVFAFVCLYTSKAGLVGVCPPPGEFGICLQECTSHFQCSGGQLCCYNGCGRTCTPPDAIYKR</sequence>
<proteinExistence type="predicted"/>
<name>A0A7J7KKB3_BUGNE</name>
<dbReference type="OrthoDB" id="6060011at2759"/>
<dbReference type="GO" id="GO:0030414">
    <property type="term" value="F:peptidase inhibitor activity"/>
    <property type="evidence" value="ECO:0007669"/>
    <property type="project" value="InterPro"/>
</dbReference>
<reference evidence="3" key="1">
    <citation type="submission" date="2020-06" db="EMBL/GenBank/DDBJ databases">
        <title>Draft genome of Bugula neritina, a colonial animal packing powerful symbionts and potential medicines.</title>
        <authorList>
            <person name="Rayko M."/>
        </authorList>
    </citation>
    <scope>NUCLEOTIDE SEQUENCE [LARGE SCALE GENOMIC DNA]</scope>
    <source>
        <strain evidence="3">Kwan_BN1</strain>
    </source>
</reference>
<dbReference type="Gene3D" id="4.10.75.10">
    <property type="entry name" value="Elafin-like"/>
    <property type="match status" value="1"/>
</dbReference>
<feature type="chain" id="PRO_5029814551" description="WAP domain-containing protein" evidence="1">
    <location>
        <begin position="22"/>
        <end position="70"/>
    </location>
</feature>
<dbReference type="Proteomes" id="UP000593567">
    <property type="component" value="Unassembled WGS sequence"/>
</dbReference>
<keyword evidence="4" id="KW-1185">Reference proteome</keyword>
<keyword evidence="1" id="KW-0732">Signal</keyword>
<evidence type="ECO:0000259" key="2">
    <source>
        <dbReference type="PROSITE" id="PS51390"/>
    </source>
</evidence>
<dbReference type="GO" id="GO:0005576">
    <property type="term" value="C:extracellular region"/>
    <property type="evidence" value="ECO:0007669"/>
    <property type="project" value="InterPro"/>
</dbReference>
<dbReference type="SUPFAM" id="SSF57256">
    <property type="entry name" value="Elafin-like"/>
    <property type="match status" value="1"/>
</dbReference>
<evidence type="ECO:0000313" key="4">
    <source>
        <dbReference type="Proteomes" id="UP000593567"/>
    </source>
</evidence>
<dbReference type="AlphaFoldDB" id="A0A7J7KKB3"/>
<gene>
    <name evidence="3" type="ORF">EB796_003257</name>
</gene>
<dbReference type="InterPro" id="IPR036645">
    <property type="entry name" value="Elafin-like_sf"/>
</dbReference>
<dbReference type="Pfam" id="PF00095">
    <property type="entry name" value="WAP"/>
    <property type="match status" value="1"/>
</dbReference>
<comment type="caution">
    <text evidence="3">The sequence shown here is derived from an EMBL/GenBank/DDBJ whole genome shotgun (WGS) entry which is preliminary data.</text>
</comment>
<evidence type="ECO:0000313" key="3">
    <source>
        <dbReference type="EMBL" id="KAF6038421.1"/>
    </source>
</evidence>
<accession>A0A7J7KKB3</accession>
<organism evidence="3 4">
    <name type="scientific">Bugula neritina</name>
    <name type="common">Brown bryozoan</name>
    <name type="synonym">Sertularia neritina</name>
    <dbReference type="NCBI Taxonomy" id="10212"/>
    <lineage>
        <taxon>Eukaryota</taxon>
        <taxon>Metazoa</taxon>
        <taxon>Spiralia</taxon>
        <taxon>Lophotrochozoa</taxon>
        <taxon>Bryozoa</taxon>
        <taxon>Gymnolaemata</taxon>
        <taxon>Cheilostomatida</taxon>
        <taxon>Flustrina</taxon>
        <taxon>Buguloidea</taxon>
        <taxon>Bugulidae</taxon>
        <taxon>Bugula</taxon>
    </lineage>
</organism>
<dbReference type="InterPro" id="IPR008197">
    <property type="entry name" value="WAP_dom"/>
</dbReference>
<dbReference type="SMART" id="SM00217">
    <property type="entry name" value="WAP"/>
    <property type="match status" value="1"/>
</dbReference>